<dbReference type="GO" id="GO:0005634">
    <property type="term" value="C:nucleus"/>
    <property type="evidence" value="ECO:0007669"/>
    <property type="project" value="UniProtKB-SubCell"/>
</dbReference>
<feature type="domain" description="Xylanolytic transcriptional activator regulatory" evidence="9">
    <location>
        <begin position="310"/>
        <end position="482"/>
    </location>
</feature>
<dbReference type="PANTHER" id="PTHR40626:SF11">
    <property type="entry name" value="ZINC FINGER PROTEIN YPR022C"/>
    <property type="match status" value="1"/>
</dbReference>
<keyword evidence="6" id="KW-0539">Nucleus</keyword>
<dbReference type="Proteomes" id="UP000326757">
    <property type="component" value="Unassembled WGS sequence"/>
</dbReference>
<keyword evidence="2" id="KW-0479">Metal-binding</keyword>
<reference evidence="10 11" key="1">
    <citation type="submission" date="2019-06" db="EMBL/GenBank/DDBJ databases">
        <title>Genome Sequence of the Brown Rot Fungal Pathogen Monilinia laxa.</title>
        <authorList>
            <person name="De Miccolis Angelini R.M."/>
            <person name="Landi L."/>
            <person name="Abate D."/>
            <person name="Pollastro S."/>
            <person name="Romanazzi G."/>
            <person name="Faretra F."/>
        </authorList>
    </citation>
    <scope>NUCLEOTIDE SEQUENCE [LARGE SCALE GENOMIC DNA]</scope>
    <source>
        <strain evidence="10 11">Mlax316</strain>
    </source>
</reference>
<gene>
    <name evidence="10" type="ORF">EYC80_003533</name>
</gene>
<dbReference type="InterPro" id="IPR007219">
    <property type="entry name" value="XnlR_reg_dom"/>
</dbReference>
<evidence type="ECO:0000256" key="6">
    <source>
        <dbReference type="ARBA" id="ARBA00023242"/>
    </source>
</evidence>
<organism evidence="10 11">
    <name type="scientific">Monilinia laxa</name>
    <name type="common">Brown rot fungus</name>
    <name type="synonym">Sclerotinia laxa</name>
    <dbReference type="NCBI Taxonomy" id="61186"/>
    <lineage>
        <taxon>Eukaryota</taxon>
        <taxon>Fungi</taxon>
        <taxon>Dikarya</taxon>
        <taxon>Ascomycota</taxon>
        <taxon>Pezizomycotina</taxon>
        <taxon>Leotiomycetes</taxon>
        <taxon>Helotiales</taxon>
        <taxon>Sclerotiniaceae</taxon>
        <taxon>Monilinia</taxon>
    </lineage>
</organism>
<keyword evidence="8" id="KW-0472">Membrane</keyword>
<dbReference type="CDD" id="cd12148">
    <property type="entry name" value="fungal_TF_MHR"/>
    <property type="match status" value="1"/>
</dbReference>
<feature type="compositionally biased region" description="Polar residues" evidence="7">
    <location>
        <begin position="151"/>
        <end position="160"/>
    </location>
</feature>
<dbReference type="Pfam" id="PF04082">
    <property type="entry name" value="Fungal_trans"/>
    <property type="match status" value="1"/>
</dbReference>
<evidence type="ECO:0000256" key="8">
    <source>
        <dbReference type="SAM" id="Phobius"/>
    </source>
</evidence>
<dbReference type="GO" id="GO:0006351">
    <property type="term" value="P:DNA-templated transcription"/>
    <property type="evidence" value="ECO:0007669"/>
    <property type="project" value="InterPro"/>
</dbReference>
<dbReference type="InterPro" id="IPR051059">
    <property type="entry name" value="VerF-like"/>
</dbReference>
<feature type="region of interest" description="Disordered" evidence="7">
    <location>
        <begin position="146"/>
        <end position="168"/>
    </location>
</feature>
<keyword evidence="5" id="KW-0862">Zinc</keyword>
<evidence type="ECO:0000259" key="9">
    <source>
        <dbReference type="Pfam" id="PF04082"/>
    </source>
</evidence>
<dbReference type="GO" id="GO:0000978">
    <property type="term" value="F:RNA polymerase II cis-regulatory region sequence-specific DNA binding"/>
    <property type="evidence" value="ECO:0007669"/>
    <property type="project" value="InterPro"/>
</dbReference>
<dbReference type="OrthoDB" id="654211at2759"/>
<keyword evidence="11" id="KW-1185">Reference proteome</keyword>
<proteinExistence type="predicted"/>
<evidence type="ECO:0000256" key="1">
    <source>
        <dbReference type="ARBA" id="ARBA00004123"/>
    </source>
</evidence>
<dbReference type="PANTHER" id="PTHR40626">
    <property type="entry name" value="MIP31509P"/>
    <property type="match status" value="1"/>
</dbReference>
<dbReference type="GO" id="GO:0000981">
    <property type="term" value="F:DNA-binding transcription factor activity, RNA polymerase II-specific"/>
    <property type="evidence" value="ECO:0007669"/>
    <property type="project" value="InterPro"/>
</dbReference>
<keyword evidence="4" id="KW-0863">Zinc-finger</keyword>
<keyword evidence="8" id="KW-1133">Transmembrane helix</keyword>
<evidence type="ECO:0000256" key="2">
    <source>
        <dbReference type="ARBA" id="ARBA00022723"/>
    </source>
</evidence>
<dbReference type="GO" id="GO:0008270">
    <property type="term" value="F:zinc ion binding"/>
    <property type="evidence" value="ECO:0007669"/>
    <property type="project" value="UniProtKB-KW"/>
</dbReference>
<keyword evidence="3" id="KW-0677">Repeat</keyword>
<feature type="transmembrane region" description="Helical" evidence="8">
    <location>
        <begin position="12"/>
        <end position="30"/>
    </location>
</feature>
<evidence type="ECO:0000256" key="4">
    <source>
        <dbReference type="ARBA" id="ARBA00022771"/>
    </source>
</evidence>
<keyword evidence="8" id="KW-0812">Transmembrane</keyword>
<comment type="subcellular location">
    <subcellularLocation>
        <location evidence="1">Nucleus</location>
    </subcellularLocation>
</comment>
<dbReference type="AlphaFoldDB" id="A0A5N6KJZ9"/>
<sequence>MVATYTQCFISGINLIIFSRAFAVLVLLGLNCDFICSSFPSYQCQICLSTYSTIGHLRRHEAMPGNGFTVVTFVINTFSDQMLQEDIRDHAQAGVIDRCLSRGQEESKNSHVTLVHGQNVPVIKDVLVKVPLRAIQEASISLQQPHGLVPAQSNQPSNGATAPGMPPQDPRMQFDFLLHYTKPGRDSLLDYFGTPTTTSLPTPIISNATPSALIPNSSLLDFPGELEDLMQVPPLPILDEYLWNSEINAPPTNPSLRYSTQLDGRLQELTSKLVATQHKLSERCGDVPPFSAEVRNVLFTVPNLIDFTRLFFDHWHPNCPILHQPTYNLETVSLPLLFVVFLIGAAYSSPRDTASLAVSCGVLCEEFVFEDDELKSILLNERGSGDSASLQIIQAAFLVSVLQNWQNGPTARKRMRNRRYCDIVSSVRILGYTSSRNPYAMGIYPFDWVGYIEAEARVRIMTLIYLVDCHYSIFNSYPPRLMASEMVGDMSSSDEAYAATDPLVCEGFLLGTNEEPRAALATSMEWLMGDEWNPVHHHGLSTLNLFTFLNCKHNPRF</sequence>
<comment type="caution">
    <text evidence="10">The sequence shown here is derived from an EMBL/GenBank/DDBJ whole genome shotgun (WGS) entry which is preliminary data.</text>
</comment>
<dbReference type="GO" id="GO:0000785">
    <property type="term" value="C:chromatin"/>
    <property type="evidence" value="ECO:0007669"/>
    <property type="project" value="TreeGrafter"/>
</dbReference>
<evidence type="ECO:0000313" key="10">
    <source>
        <dbReference type="EMBL" id="KAB8304113.1"/>
    </source>
</evidence>
<protein>
    <recommendedName>
        <fullName evidence="9">Xylanolytic transcriptional activator regulatory domain-containing protein</fullName>
    </recommendedName>
</protein>
<evidence type="ECO:0000256" key="7">
    <source>
        <dbReference type="SAM" id="MobiDB-lite"/>
    </source>
</evidence>
<name>A0A5N6KJZ9_MONLA</name>
<evidence type="ECO:0000313" key="11">
    <source>
        <dbReference type="Proteomes" id="UP000326757"/>
    </source>
</evidence>
<dbReference type="EMBL" id="VIGI01000001">
    <property type="protein sequence ID" value="KAB8304113.1"/>
    <property type="molecule type" value="Genomic_DNA"/>
</dbReference>
<evidence type="ECO:0000256" key="3">
    <source>
        <dbReference type="ARBA" id="ARBA00022737"/>
    </source>
</evidence>
<accession>A0A5N6KJZ9</accession>
<evidence type="ECO:0000256" key="5">
    <source>
        <dbReference type="ARBA" id="ARBA00022833"/>
    </source>
</evidence>